<protein>
    <submittedName>
        <fullName evidence="2">Uncharacterized protein</fullName>
    </submittedName>
</protein>
<accession>A0AA47IL89</accession>
<reference evidence="2" key="3">
    <citation type="submission" date="2022-11" db="EMBL/GenBank/DDBJ databases">
        <authorList>
            <person name="Johnson J.D."/>
        </authorList>
    </citation>
    <scope>NUCLEOTIDE SEQUENCE</scope>
    <source>
        <strain evidence="1">E28</strain>
        <strain evidence="2">E37</strain>
    </source>
</reference>
<sequence>MGANVTSVDDASSDLDETVDDVLISLYFHLLKLNLNLEKHQ</sequence>
<evidence type="ECO:0000313" key="3">
    <source>
        <dbReference type="Proteomes" id="UP001156410"/>
    </source>
</evidence>
<dbReference type="Proteomes" id="UP001209889">
    <property type="component" value="Unassembled WGS sequence"/>
</dbReference>
<organism evidence="2 3">
    <name type="scientific">Streptococcus macedonicus</name>
    <name type="common">Streptococcus gallolyticus macedonicus</name>
    <dbReference type="NCBI Taxonomy" id="59310"/>
    <lineage>
        <taxon>Bacteria</taxon>
        <taxon>Bacillati</taxon>
        <taxon>Bacillota</taxon>
        <taxon>Bacilli</taxon>
        <taxon>Lactobacillales</taxon>
        <taxon>Streptococcaceae</taxon>
        <taxon>Streptococcus</taxon>
    </lineage>
</organism>
<name>A0AA47IL89_STRMC</name>
<reference evidence="4" key="4">
    <citation type="submission" date="2023-07" db="EMBL/GenBank/DDBJ databases">
        <title>Streptococcus macedonicus and Acinetobacter baumannii: co-inhabitants of the cheese production environment.</title>
        <authorList>
            <person name="Johnson J."/>
            <person name="Curtin C."/>
            <person name="Waite-Cusic J."/>
        </authorList>
    </citation>
    <scope>NUCLEOTIDE SEQUENCE [LARGE SCALE GENOMIC DNA]</scope>
    <source>
        <strain evidence="4">E28</strain>
    </source>
</reference>
<evidence type="ECO:0000313" key="2">
    <source>
        <dbReference type="EMBL" id="WAK62531.1"/>
    </source>
</evidence>
<dbReference type="AlphaFoldDB" id="A0AA47IL89"/>
<dbReference type="EMBL" id="JAPHJC010000001">
    <property type="protein sequence ID" value="MCW8676988.1"/>
    <property type="molecule type" value="Genomic_DNA"/>
</dbReference>
<evidence type="ECO:0000313" key="4">
    <source>
        <dbReference type="Proteomes" id="UP001209889"/>
    </source>
</evidence>
<keyword evidence="4" id="KW-1185">Reference proteome</keyword>
<evidence type="ECO:0000313" key="1">
    <source>
        <dbReference type="EMBL" id="MCW8676988.1"/>
    </source>
</evidence>
<reference evidence="2" key="1">
    <citation type="submission" date="2022-11" db="EMBL/GenBank/DDBJ databases">
        <title>Streptococcus macedonicus and Acinetobacter baumannii: co-inhabitants of the cheese production environment.</title>
        <authorList>
            <person name="Johnson J."/>
        </authorList>
    </citation>
    <scope>NUCLEOTIDE SEQUENCE</scope>
    <source>
        <strain evidence="2">E37</strain>
    </source>
</reference>
<dbReference type="RefSeq" id="WP_265643779.1">
    <property type="nucleotide sequence ID" value="NZ_CP113440.1"/>
</dbReference>
<gene>
    <name evidence="2" type="ORF">OQG81_07240</name>
    <name evidence="1" type="ORF">OQH01_00090</name>
</gene>
<reference evidence="1" key="5">
    <citation type="submission" date="2024-05" db="EMBL/GenBank/DDBJ databases">
        <title>Streptococcus macedonicus and Acinetobacter baumannii: co-inhabitants of the cheese production environment.</title>
        <authorList>
            <person name="Johnson J."/>
            <person name="Curtin C."/>
            <person name="Waite-Cusic J."/>
        </authorList>
    </citation>
    <scope>NUCLEOTIDE SEQUENCE</scope>
    <source>
        <strain evidence="1">E28</strain>
    </source>
</reference>
<proteinExistence type="predicted"/>
<dbReference type="Proteomes" id="UP001156410">
    <property type="component" value="Chromosome"/>
</dbReference>
<reference evidence="4" key="2">
    <citation type="submission" date="2022-11" db="EMBL/GenBank/DDBJ databases">
        <title>Streptococcus macedonicus and Acinetobacter baumannii: co-inhabitants of the cheese production environment.</title>
        <authorList>
            <person name="Johnson J."/>
            <person name="Curtin C."/>
            <person name="Waite-Cusic J."/>
        </authorList>
    </citation>
    <scope>NUCLEOTIDE SEQUENCE [LARGE SCALE GENOMIC DNA]</scope>
    <source>
        <strain evidence="4">E28</strain>
    </source>
</reference>
<dbReference type="EMBL" id="CP113440">
    <property type="protein sequence ID" value="WAK62531.1"/>
    <property type="molecule type" value="Genomic_DNA"/>
</dbReference>